<dbReference type="OrthoDB" id="1072672at2"/>
<evidence type="ECO:0000313" key="2">
    <source>
        <dbReference type="Proteomes" id="UP000182624"/>
    </source>
</evidence>
<sequence length="65" mass="7445">MLNAPEIKDSTTEERRAYIKERFPCIADCDMCGLCKVFHGKDAETAYTDYINGNRSFIEVSADYK</sequence>
<name>A0A1I5YPK5_9FIRM</name>
<dbReference type="Proteomes" id="UP000182624">
    <property type="component" value="Unassembled WGS sequence"/>
</dbReference>
<protein>
    <submittedName>
        <fullName evidence="1">Uncharacterized protein</fullName>
    </submittedName>
</protein>
<proteinExistence type="predicted"/>
<dbReference type="EMBL" id="FOXO01000052">
    <property type="protein sequence ID" value="SFQ46199.1"/>
    <property type="molecule type" value="Genomic_DNA"/>
</dbReference>
<gene>
    <name evidence="1" type="ORF">SAMN04487928_1526</name>
</gene>
<keyword evidence="2" id="KW-1185">Reference proteome</keyword>
<dbReference type="AlphaFoldDB" id="A0A1I5YPK5"/>
<reference evidence="2" key="1">
    <citation type="submission" date="2016-10" db="EMBL/GenBank/DDBJ databases">
        <authorList>
            <person name="Varghese N."/>
            <person name="Submissions S."/>
        </authorList>
    </citation>
    <scope>NUCLEOTIDE SEQUENCE [LARGE SCALE GENOMIC DNA]</scope>
    <source>
        <strain evidence="2">P18</strain>
    </source>
</reference>
<evidence type="ECO:0000313" key="1">
    <source>
        <dbReference type="EMBL" id="SFQ46199.1"/>
    </source>
</evidence>
<accession>A0A1I5YPK5</accession>
<dbReference type="RefSeq" id="WP_022763540.1">
    <property type="nucleotide sequence ID" value="NZ_FOXO01000052.1"/>
</dbReference>
<organism evidence="1 2">
    <name type="scientific">Butyrivibrio proteoclasticus</name>
    <dbReference type="NCBI Taxonomy" id="43305"/>
    <lineage>
        <taxon>Bacteria</taxon>
        <taxon>Bacillati</taxon>
        <taxon>Bacillota</taxon>
        <taxon>Clostridia</taxon>
        <taxon>Lachnospirales</taxon>
        <taxon>Lachnospiraceae</taxon>
        <taxon>Butyrivibrio</taxon>
    </lineage>
</organism>